<sequence>MKNYLLLLIPVFFITLSSNAQKDNKKNKKDLELITVNPDKELVGEYFNRWSIEAEFGQAKGSKPYADGYYANNPGKFFGGLAINHFGIGARYMFSPKFGVKSNLNVDNLQEQNNSGSLPFQMRHIQLSGEGVTNLTRLFDIQNQAGRFGLLFHFGFQVSRMTPLITTSVGYSNKGKSEWNGGIVAGLAPQFRIFKNVSLFADVTINSNVRQHFNWDGSDSDSKNNLTGSLFRTSLGISVALGKGKIHGDWAIIQDKNDKRLDSLNNKIGEIEELMNDSDKDGVPDYLDAEQNSIAGVAVDTKGRMVDKNSNGVPDELEKYVNNTISNNNTATTAAATEGAVLQLINDGYIAAYFDTGKSMPNAASASNIGFILNFLKNNPNKSVDITGYADEIGRTDYNQKLASDRAQAVKTILAKAGIAESRLNILSNGEDDSVDKKSDWARRLVRKTIFKVK</sequence>
<dbReference type="Proteomes" id="UP001589576">
    <property type="component" value="Unassembled WGS sequence"/>
</dbReference>
<dbReference type="InterPro" id="IPR006664">
    <property type="entry name" value="OMP_bac"/>
</dbReference>
<name>A0ABV5GI09_9FLAO</name>
<keyword evidence="5" id="KW-0732">Signal</keyword>
<dbReference type="PROSITE" id="PS51123">
    <property type="entry name" value="OMPA_2"/>
    <property type="match status" value="1"/>
</dbReference>
<dbReference type="PANTHER" id="PTHR30329:SF21">
    <property type="entry name" value="LIPOPROTEIN YIAD-RELATED"/>
    <property type="match status" value="1"/>
</dbReference>
<feature type="signal peptide" evidence="5">
    <location>
        <begin position="1"/>
        <end position="22"/>
    </location>
</feature>
<dbReference type="SUPFAM" id="SSF103088">
    <property type="entry name" value="OmpA-like"/>
    <property type="match status" value="1"/>
</dbReference>
<evidence type="ECO:0000256" key="4">
    <source>
        <dbReference type="PROSITE-ProRule" id="PRU00473"/>
    </source>
</evidence>
<dbReference type="SUPFAM" id="SSF103647">
    <property type="entry name" value="TSP type-3 repeat"/>
    <property type="match status" value="1"/>
</dbReference>
<evidence type="ECO:0000256" key="5">
    <source>
        <dbReference type="SAM" id="SignalP"/>
    </source>
</evidence>
<proteinExistence type="predicted"/>
<dbReference type="Gene3D" id="3.30.1330.60">
    <property type="entry name" value="OmpA-like domain"/>
    <property type="match status" value="1"/>
</dbReference>
<comment type="subcellular location">
    <subcellularLocation>
        <location evidence="1">Cell outer membrane</location>
    </subcellularLocation>
</comment>
<gene>
    <name evidence="7" type="ORF">ACFFUU_11610</name>
</gene>
<evidence type="ECO:0000256" key="2">
    <source>
        <dbReference type="ARBA" id="ARBA00023136"/>
    </source>
</evidence>
<dbReference type="RefSeq" id="WP_290285232.1">
    <property type="nucleotide sequence ID" value="NZ_JAUFQN010000019.1"/>
</dbReference>
<dbReference type="InterPro" id="IPR036737">
    <property type="entry name" value="OmpA-like_sf"/>
</dbReference>
<comment type="caution">
    <text evidence="7">The sequence shown here is derived from an EMBL/GenBank/DDBJ whole genome shotgun (WGS) entry which is preliminary data.</text>
</comment>
<accession>A0ABV5GI09</accession>
<dbReference type="PANTHER" id="PTHR30329">
    <property type="entry name" value="STATOR ELEMENT OF FLAGELLAR MOTOR COMPLEX"/>
    <property type="match status" value="1"/>
</dbReference>
<organism evidence="7 8">
    <name type="scientific">Flavobacterium paronense</name>
    <dbReference type="NCBI Taxonomy" id="1392775"/>
    <lineage>
        <taxon>Bacteria</taxon>
        <taxon>Pseudomonadati</taxon>
        <taxon>Bacteroidota</taxon>
        <taxon>Flavobacteriia</taxon>
        <taxon>Flavobacteriales</taxon>
        <taxon>Flavobacteriaceae</taxon>
        <taxon>Flavobacterium</taxon>
    </lineage>
</organism>
<dbReference type="InterPro" id="IPR028974">
    <property type="entry name" value="TSP_type-3_rpt"/>
</dbReference>
<reference evidence="7 8" key="1">
    <citation type="submission" date="2024-09" db="EMBL/GenBank/DDBJ databases">
        <authorList>
            <person name="Sun Q."/>
            <person name="Mori K."/>
        </authorList>
    </citation>
    <scope>NUCLEOTIDE SEQUENCE [LARGE SCALE GENOMIC DNA]</scope>
    <source>
        <strain evidence="7 8">CECT 8460</strain>
    </source>
</reference>
<feature type="chain" id="PRO_5046948244" evidence="5">
    <location>
        <begin position="23"/>
        <end position="454"/>
    </location>
</feature>
<dbReference type="PRINTS" id="PR01021">
    <property type="entry name" value="OMPADOMAIN"/>
</dbReference>
<keyword evidence="8" id="KW-1185">Reference proteome</keyword>
<keyword evidence="3" id="KW-0998">Cell outer membrane</keyword>
<dbReference type="CDD" id="cd07185">
    <property type="entry name" value="OmpA_C-like"/>
    <property type="match status" value="1"/>
</dbReference>
<keyword evidence="2 4" id="KW-0472">Membrane</keyword>
<feature type="domain" description="OmpA-like" evidence="6">
    <location>
        <begin position="341"/>
        <end position="454"/>
    </location>
</feature>
<evidence type="ECO:0000256" key="1">
    <source>
        <dbReference type="ARBA" id="ARBA00004442"/>
    </source>
</evidence>
<dbReference type="Pfam" id="PF00691">
    <property type="entry name" value="OmpA"/>
    <property type="match status" value="1"/>
</dbReference>
<dbReference type="Gene3D" id="2.40.160.20">
    <property type="match status" value="1"/>
</dbReference>
<evidence type="ECO:0000313" key="8">
    <source>
        <dbReference type="Proteomes" id="UP001589576"/>
    </source>
</evidence>
<evidence type="ECO:0000256" key="3">
    <source>
        <dbReference type="ARBA" id="ARBA00023237"/>
    </source>
</evidence>
<evidence type="ECO:0000313" key="7">
    <source>
        <dbReference type="EMBL" id="MFB9090251.1"/>
    </source>
</evidence>
<evidence type="ECO:0000259" key="6">
    <source>
        <dbReference type="PROSITE" id="PS51123"/>
    </source>
</evidence>
<dbReference type="InterPro" id="IPR006665">
    <property type="entry name" value="OmpA-like"/>
</dbReference>
<protein>
    <submittedName>
        <fullName evidence="7">OmpA family protein</fullName>
    </submittedName>
</protein>
<dbReference type="EMBL" id="JBHMFB010000029">
    <property type="protein sequence ID" value="MFB9090251.1"/>
    <property type="molecule type" value="Genomic_DNA"/>
</dbReference>
<dbReference type="InterPro" id="IPR050330">
    <property type="entry name" value="Bact_OuterMem_StrucFunc"/>
</dbReference>